<organism evidence="2 3">
    <name type="scientific">Puccinia graminis f. sp. tritici</name>
    <dbReference type="NCBI Taxonomy" id="56615"/>
    <lineage>
        <taxon>Eukaryota</taxon>
        <taxon>Fungi</taxon>
        <taxon>Dikarya</taxon>
        <taxon>Basidiomycota</taxon>
        <taxon>Pucciniomycotina</taxon>
        <taxon>Pucciniomycetes</taxon>
        <taxon>Pucciniales</taxon>
        <taxon>Pucciniaceae</taxon>
        <taxon>Puccinia</taxon>
    </lineage>
</organism>
<protein>
    <submittedName>
        <fullName evidence="2">Uncharacterized protein</fullName>
    </submittedName>
</protein>
<sequence>MAVPPTSLSSAITSGKAVPKKASSSAAAGKVDKPVLDQRVMTGLSHQLSVWVLHPDNRAKSRPTADDFRSTGREGAVLDPALSAELDEGHACGDDEEDKGRVASSLLKNGRPHRQNNRQGVQEDWDEKYNICLPLGFYGHRCALSAKGDRSEAGLPLFSWLTTFLISFPGG</sequence>
<proteinExistence type="predicted"/>
<feature type="region of interest" description="Disordered" evidence="1">
    <location>
        <begin position="1"/>
        <end position="33"/>
    </location>
</feature>
<reference evidence="2 3" key="1">
    <citation type="submission" date="2019-05" db="EMBL/GenBank/DDBJ databases">
        <title>Emergence of the Ug99 lineage of the wheat stem rust pathogen through somatic hybridization.</title>
        <authorList>
            <person name="Li F."/>
            <person name="Upadhyaya N.M."/>
            <person name="Sperschneider J."/>
            <person name="Matny O."/>
            <person name="Nguyen-Phuc H."/>
            <person name="Mago R."/>
            <person name="Raley C."/>
            <person name="Miller M.E."/>
            <person name="Silverstein K.A.T."/>
            <person name="Henningsen E."/>
            <person name="Hirsch C.D."/>
            <person name="Visser B."/>
            <person name="Pretorius Z.A."/>
            <person name="Steffenson B.J."/>
            <person name="Schwessinger B."/>
            <person name="Dodds P.N."/>
            <person name="Figueroa M."/>
        </authorList>
    </citation>
    <scope>NUCLEOTIDE SEQUENCE [LARGE SCALE GENOMIC DNA]</scope>
    <source>
        <strain evidence="2 3">Ug99</strain>
    </source>
</reference>
<dbReference type="Proteomes" id="UP000325313">
    <property type="component" value="Unassembled WGS sequence"/>
</dbReference>
<evidence type="ECO:0000313" key="3">
    <source>
        <dbReference type="Proteomes" id="UP000325313"/>
    </source>
</evidence>
<gene>
    <name evidence="2" type="ORF">PGTUg99_002664</name>
</gene>
<evidence type="ECO:0000256" key="1">
    <source>
        <dbReference type="SAM" id="MobiDB-lite"/>
    </source>
</evidence>
<feature type="compositionally biased region" description="Low complexity" evidence="1">
    <location>
        <begin position="14"/>
        <end position="29"/>
    </location>
</feature>
<accession>A0A5B0RDY3</accession>
<dbReference type="EMBL" id="VDEP01000205">
    <property type="protein sequence ID" value="KAA1123927.1"/>
    <property type="molecule type" value="Genomic_DNA"/>
</dbReference>
<dbReference type="AlphaFoldDB" id="A0A5B0RDY3"/>
<feature type="compositionally biased region" description="Polar residues" evidence="1">
    <location>
        <begin position="1"/>
        <end position="13"/>
    </location>
</feature>
<comment type="caution">
    <text evidence="2">The sequence shown here is derived from an EMBL/GenBank/DDBJ whole genome shotgun (WGS) entry which is preliminary data.</text>
</comment>
<name>A0A5B0RDY3_PUCGR</name>
<evidence type="ECO:0000313" key="2">
    <source>
        <dbReference type="EMBL" id="KAA1123927.1"/>
    </source>
</evidence>